<feature type="repeat" description="HEAT" evidence="9">
    <location>
        <begin position="458"/>
        <end position="496"/>
    </location>
</feature>
<keyword evidence="3" id="KW-0813">Transport</keyword>
<evidence type="ECO:0000313" key="13">
    <source>
        <dbReference type="Proteomes" id="UP000033188"/>
    </source>
</evidence>
<evidence type="ECO:0000256" key="9">
    <source>
        <dbReference type="PROSITE-ProRule" id="PRU00103"/>
    </source>
</evidence>
<dbReference type="GO" id="GO:0005634">
    <property type="term" value="C:nucleus"/>
    <property type="evidence" value="ECO:0007669"/>
    <property type="project" value="UniProtKB-SubCell"/>
</dbReference>
<evidence type="ECO:0000313" key="12">
    <source>
        <dbReference type="EMBL" id="CDR95883.1"/>
    </source>
</evidence>
<dbReference type="InterPro" id="IPR016024">
    <property type="entry name" value="ARM-type_fold"/>
</dbReference>
<dbReference type="InterPro" id="IPR057672">
    <property type="entry name" value="TPR_IPO4/5"/>
</dbReference>
<evidence type="ECO:0000256" key="7">
    <source>
        <dbReference type="ARBA" id="ARBA00022990"/>
    </source>
</evidence>
<keyword evidence="6" id="KW-0653">Protein transport</keyword>
<dbReference type="Gene3D" id="1.25.10.10">
    <property type="entry name" value="Leucine-rich Repeat Variant"/>
    <property type="match status" value="1"/>
</dbReference>
<feature type="domain" description="IPO4/5-like TPR repeats" evidence="11">
    <location>
        <begin position="108"/>
        <end position="266"/>
    </location>
</feature>
<keyword evidence="7" id="KW-0007">Acetylation</keyword>
<comment type="subcellular location">
    <subcellularLocation>
        <location evidence="2">Cytoplasm</location>
    </subcellularLocation>
    <subcellularLocation>
        <location evidence="1">Nucleus</location>
    </subcellularLocation>
</comment>
<evidence type="ECO:0000259" key="11">
    <source>
        <dbReference type="Pfam" id="PF25780"/>
    </source>
</evidence>
<dbReference type="InterPro" id="IPR021133">
    <property type="entry name" value="HEAT_type_2"/>
</dbReference>
<dbReference type="SUPFAM" id="SSF48371">
    <property type="entry name" value="ARM repeat"/>
    <property type="match status" value="2"/>
</dbReference>
<gene>
    <name evidence="12" type="ORF">BBBOND_0210360</name>
</gene>
<dbReference type="PANTHER" id="PTHR10527">
    <property type="entry name" value="IMPORTIN BETA"/>
    <property type="match status" value="1"/>
</dbReference>
<dbReference type="GO" id="GO:0005737">
    <property type="term" value="C:cytoplasm"/>
    <property type="evidence" value="ECO:0007669"/>
    <property type="project" value="UniProtKB-SubCell"/>
</dbReference>
<dbReference type="GO" id="GO:0006606">
    <property type="term" value="P:protein import into nucleus"/>
    <property type="evidence" value="ECO:0007669"/>
    <property type="project" value="InterPro"/>
</dbReference>
<dbReference type="GeneID" id="24564424"/>
<evidence type="ECO:0000256" key="1">
    <source>
        <dbReference type="ARBA" id="ARBA00004123"/>
    </source>
</evidence>
<dbReference type="InterPro" id="IPR041653">
    <property type="entry name" value="Importin_rep_4"/>
</dbReference>
<dbReference type="Pfam" id="PF25780">
    <property type="entry name" value="TPR_IPO5"/>
    <property type="match status" value="1"/>
</dbReference>
<organism evidence="12 13">
    <name type="scientific">Babesia bigemina</name>
    <dbReference type="NCBI Taxonomy" id="5866"/>
    <lineage>
        <taxon>Eukaryota</taxon>
        <taxon>Sar</taxon>
        <taxon>Alveolata</taxon>
        <taxon>Apicomplexa</taxon>
        <taxon>Aconoidasida</taxon>
        <taxon>Piroplasmida</taxon>
        <taxon>Babesiidae</taxon>
        <taxon>Babesia</taxon>
    </lineage>
</organism>
<dbReference type="InterPro" id="IPR011989">
    <property type="entry name" value="ARM-like"/>
</dbReference>
<evidence type="ECO:0000256" key="6">
    <source>
        <dbReference type="ARBA" id="ARBA00022927"/>
    </source>
</evidence>
<accession>A0A061D5Q5</accession>
<protein>
    <submittedName>
        <fullName evidence="12">Karyopherin beta, putative</fullName>
    </submittedName>
</protein>
<evidence type="ECO:0000256" key="2">
    <source>
        <dbReference type="ARBA" id="ARBA00004496"/>
    </source>
</evidence>
<dbReference type="AlphaFoldDB" id="A0A061D5Q5"/>
<keyword evidence="4" id="KW-0963">Cytoplasm</keyword>
<dbReference type="Pfam" id="PF25574">
    <property type="entry name" value="TPR_IMB1"/>
    <property type="match status" value="1"/>
</dbReference>
<evidence type="ECO:0000256" key="8">
    <source>
        <dbReference type="ARBA" id="ARBA00023242"/>
    </source>
</evidence>
<evidence type="ECO:0000256" key="4">
    <source>
        <dbReference type="ARBA" id="ARBA00022490"/>
    </source>
</evidence>
<dbReference type="InterPro" id="IPR058584">
    <property type="entry name" value="IMB1_TNPO1-like_TPR"/>
</dbReference>
<keyword evidence="8" id="KW-0539">Nucleus</keyword>
<proteinExistence type="predicted"/>
<dbReference type="Pfam" id="PF18808">
    <property type="entry name" value="Importin_rep_4"/>
    <property type="match status" value="1"/>
</dbReference>
<dbReference type="OMA" id="PKRFVQE"/>
<sequence length="1106" mass="123167">MAMNLDEEVFRSLLEALTSTNSAARNDADAKIMALKMTDINTALKLTLNVLLTDPNEDHRLQAVVLLRLLLDLSKSGDAPRNMWKAVSPEAKALLKQSLLRCLEVETQNSIRSNACDTIADLCDACLAPDEWPELTRCTIQLIQEENPLYKKSGFKLLGECFTYFADELSPHLSNVVQLTKNSLMDANASVRTETICAISNVLEDDVLDIASQLGDATPYIIGHIKQLAVSTDNASRVELERSMAGLIMIVDNNAKILKPHLQLFFNSMMEIATTESAQPNLDQEIRCMAIEALVTLPEKKPQMALTIPNFGLRMVVCLMNAMLDIEDDSYAEWLETGDTDDDVQRLYDAGEEGLDRLGRAFEDLDDSPFMDWVLSNASQFIQQPSWQHVFVGIMAISQTVEYLTEDEVEEHMPSIIKIMIEKLKDQDYRVRFAACQTIGQIALDHQPYVQMTFFEEIIPALLSTFEDQSPRVQSHALSAFINYAEEVQKENLLPLADVIVKQLLVKITPAAHKSVREQAITSMAVVAGVLEEHFFKYYSTIMPLMKETIATCVGPDDRTCRGKAIECISIIGMSIGRDVFLQDGIECMNALIQIMQEPTTPDDPVKEYIDEALGRLCTALGPNFCPFLPTIVPLILRSLEGNIKSFNDEGDDMTLNMGAEGAAGLRTTLVEELERSLNLIANIVEELKEGYDDYVVPTAQALMPILGYVLTSELKQKALYAMAQIINAKKLALEKNGGSKDAFMEIVLNTLNNVISALEKARDNESQLSMPVEILTANADGLYKCLDSAGPGILNVNILNVVGQKLLELIEESSRFKKAYSKYKMNKDLDPDDIMSLEIDEENEQAYRSALLELFGVIMKHHPDEFMQTCHNACLQFVMAHLAKSQADDIAVGLYLCDNMIEHLKSRIVPVWPQFLGYIFKYVESKNANVRQSACYGVSLLARMPEFAGMENEAAAKIAASLRMTFSSTSSSKREQQAATDNAVAALGEIIKFHGANLNDAAAYLNMWLKHLPLKADEEEGKRVHQGLMDLIIANDPSILGPDNCNMGQLAKIFITIYETDSSTEQLNSQIIQLMKHLGDGFLQQLAPSLPKKLQMQLKTIRRAM</sequence>
<keyword evidence="5" id="KW-0677">Repeat</keyword>
<dbReference type="Pfam" id="PF02985">
    <property type="entry name" value="HEAT"/>
    <property type="match status" value="1"/>
</dbReference>
<dbReference type="OrthoDB" id="543373at2759"/>
<dbReference type="KEGG" id="bbig:BBBOND_0210360"/>
<reference evidence="13" key="1">
    <citation type="submission" date="2014-06" db="EMBL/GenBank/DDBJ databases">
        <authorList>
            <person name="Aslett M."/>
            <person name="De Silva N."/>
        </authorList>
    </citation>
    <scope>NUCLEOTIDE SEQUENCE [LARGE SCALE GENOMIC DNA]</scope>
    <source>
        <strain evidence="13">Bond</strain>
    </source>
</reference>
<dbReference type="InterPro" id="IPR040122">
    <property type="entry name" value="Importin_beta"/>
</dbReference>
<evidence type="ECO:0000259" key="10">
    <source>
        <dbReference type="Pfam" id="PF25574"/>
    </source>
</evidence>
<dbReference type="InterPro" id="IPR000357">
    <property type="entry name" value="HEAT"/>
</dbReference>
<dbReference type="VEuPathDB" id="PiroplasmaDB:BBBOND_0210360"/>
<keyword evidence="13" id="KW-1185">Reference proteome</keyword>
<dbReference type="PROSITE" id="PS50077">
    <property type="entry name" value="HEAT_REPEAT"/>
    <property type="match status" value="1"/>
</dbReference>
<dbReference type="Proteomes" id="UP000033188">
    <property type="component" value="Chromosome 2"/>
</dbReference>
<evidence type="ECO:0000256" key="3">
    <source>
        <dbReference type="ARBA" id="ARBA00022448"/>
    </source>
</evidence>
<dbReference type="RefSeq" id="XP_012768069.1">
    <property type="nucleotide sequence ID" value="XM_012912615.1"/>
</dbReference>
<dbReference type="STRING" id="5866.A0A061D5Q5"/>
<feature type="domain" description="Importin subunit beta-1/Transportin-1-like TPR repeats" evidence="10">
    <location>
        <begin position="473"/>
        <end position="636"/>
    </location>
</feature>
<name>A0A061D5Q5_BABBI</name>
<dbReference type="EMBL" id="LK391708">
    <property type="protein sequence ID" value="CDR95883.1"/>
    <property type="molecule type" value="Genomic_DNA"/>
</dbReference>
<evidence type="ECO:0000256" key="5">
    <source>
        <dbReference type="ARBA" id="ARBA00022737"/>
    </source>
</evidence>